<proteinExistence type="predicted"/>
<name>A0A2I0VZC5_9ASPA</name>
<protein>
    <submittedName>
        <fullName evidence="1">Uncharacterized protein</fullName>
    </submittedName>
</protein>
<dbReference type="AlphaFoldDB" id="A0A2I0VZC5"/>
<organism evidence="1 2">
    <name type="scientific">Dendrobium catenatum</name>
    <dbReference type="NCBI Taxonomy" id="906689"/>
    <lineage>
        <taxon>Eukaryota</taxon>
        <taxon>Viridiplantae</taxon>
        <taxon>Streptophyta</taxon>
        <taxon>Embryophyta</taxon>
        <taxon>Tracheophyta</taxon>
        <taxon>Spermatophyta</taxon>
        <taxon>Magnoliopsida</taxon>
        <taxon>Liliopsida</taxon>
        <taxon>Asparagales</taxon>
        <taxon>Orchidaceae</taxon>
        <taxon>Epidendroideae</taxon>
        <taxon>Malaxideae</taxon>
        <taxon>Dendrobiinae</taxon>
        <taxon>Dendrobium</taxon>
    </lineage>
</organism>
<evidence type="ECO:0000313" key="1">
    <source>
        <dbReference type="EMBL" id="PKU68764.1"/>
    </source>
</evidence>
<dbReference type="EMBL" id="KZ503049">
    <property type="protein sequence ID" value="PKU68764.1"/>
    <property type="molecule type" value="Genomic_DNA"/>
</dbReference>
<gene>
    <name evidence="1" type="ORF">MA16_Dca014234</name>
</gene>
<dbReference type="Proteomes" id="UP000233837">
    <property type="component" value="Unassembled WGS sequence"/>
</dbReference>
<reference evidence="1 2" key="1">
    <citation type="journal article" date="2016" name="Sci. Rep.">
        <title>The Dendrobium catenatum Lindl. genome sequence provides insights into polysaccharide synthase, floral development and adaptive evolution.</title>
        <authorList>
            <person name="Zhang G.Q."/>
            <person name="Xu Q."/>
            <person name="Bian C."/>
            <person name="Tsai W.C."/>
            <person name="Yeh C.M."/>
            <person name="Liu K.W."/>
            <person name="Yoshida K."/>
            <person name="Zhang L.S."/>
            <person name="Chang S.B."/>
            <person name="Chen F."/>
            <person name="Shi Y."/>
            <person name="Su Y.Y."/>
            <person name="Zhang Y.Q."/>
            <person name="Chen L.J."/>
            <person name="Yin Y."/>
            <person name="Lin M."/>
            <person name="Huang H."/>
            <person name="Deng H."/>
            <person name="Wang Z.W."/>
            <person name="Zhu S.L."/>
            <person name="Zhao X."/>
            <person name="Deng C."/>
            <person name="Niu S.C."/>
            <person name="Huang J."/>
            <person name="Wang M."/>
            <person name="Liu G.H."/>
            <person name="Yang H.J."/>
            <person name="Xiao X.J."/>
            <person name="Hsiao Y.Y."/>
            <person name="Wu W.L."/>
            <person name="Chen Y.Y."/>
            <person name="Mitsuda N."/>
            <person name="Ohme-Takagi M."/>
            <person name="Luo Y.B."/>
            <person name="Van de Peer Y."/>
            <person name="Liu Z.J."/>
        </authorList>
    </citation>
    <scope>NUCLEOTIDE SEQUENCE [LARGE SCALE GENOMIC DNA]</scope>
    <source>
        <tissue evidence="1">The whole plant</tissue>
    </source>
</reference>
<reference evidence="1 2" key="2">
    <citation type="journal article" date="2017" name="Nature">
        <title>The Apostasia genome and the evolution of orchids.</title>
        <authorList>
            <person name="Zhang G.Q."/>
            <person name="Liu K.W."/>
            <person name="Li Z."/>
            <person name="Lohaus R."/>
            <person name="Hsiao Y.Y."/>
            <person name="Niu S.C."/>
            <person name="Wang J.Y."/>
            <person name="Lin Y.C."/>
            <person name="Xu Q."/>
            <person name="Chen L.J."/>
            <person name="Yoshida K."/>
            <person name="Fujiwara S."/>
            <person name="Wang Z.W."/>
            <person name="Zhang Y.Q."/>
            <person name="Mitsuda N."/>
            <person name="Wang M."/>
            <person name="Liu G.H."/>
            <person name="Pecoraro L."/>
            <person name="Huang H.X."/>
            <person name="Xiao X.J."/>
            <person name="Lin M."/>
            <person name="Wu X.Y."/>
            <person name="Wu W.L."/>
            <person name="Chen Y.Y."/>
            <person name="Chang S.B."/>
            <person name="Sakamoto S."/>
            <person name="Ohme-Takagi M."/>
            <person name="Yagi M."/>
            <person name="Zeng S.J."/>
            <person name="Shen C.Y."/>
            <person name="Yeh C.M."/>
            <person name="Luo Y.B."/>
            <person name="Tsai W.C."/>
            <person name="Van de Peer Y."/>
            <person name="Liu Z.J."/>
        </authorList>
    </citation>
    <scope>NUCLEOTIDE SEQUENCE [LARGE SCALE GENOMIC DNA]</scope>
    <source>
        <tissue evidence="1">The whole plant</tissue>
    </source>
</reference>
<evidence type="ECO:0000313" key="2">
    <source>
        <dbReference type="Proteomes" id="UP000233837"/>
    </source>
</evidence>
<sequence>MKNNVILLNVVTYEFLINFHVFSSGVKHGIVSKSYCRHVVTIEVCWIILRDAEIRKKSAKPYNIRCKGGESPIL</sequence>
<keyword evidence="2" id="KW-1185">Reference proteome</keyword>
<accession>A0A2I0VZC5</accession>